<dbReference type="InterPro" id="IPR006694">
    <property type="entry name" value="Fatty_acid_hydroxylase"/>
</dbReference>
<keyword evidence="2 7" id="KW-0812">Transmembrane</keyword>
<dbReference type="PANTHER" id="PTHR21624">
    <property type="entry name" value="STEROL DESATURASE-RELATED PROTEIN"/>
    <property type="match status" value="1"/>
</dbReference>
<dbReference type="PANTHER" id="PTHR21624:SF1">
    <property type="entry name" value="ALKYLGLYCEROL MONOOXYGENASE"/>
    <property type="match status" value="1"/>
</dbReference>
<evidence type="ECO:0000256" key="7">
    <source>
        <dbReference type="SAM" id="Phobius"/>
    </source>
</evidence>
<protein>
    <submittedName>
        <fullName evidence="9">Fatty acid hydroxylase family protein</fullName>
    </submittedName>
</protein>
<keyword evidence="4" id="KW-0560">Oxidoreductase</keyword>
<proteinExistence type="predicted"/>
<organism evidence="9 10">
    <name type="scientific">Lacihabitans soyangensis</name>
    <dbReference type="NCBI Taxonomy" id="869394"/>
    <lineage>
        <taxon>Bacteria</taxon>
        <taxon>Pseudomonadati</taxon>
        <taxon>Bacteroidota</taxon>
        <taxon>Cytophagia</taxon>
        <taxon>Cytophagales</taxon>
        <taxon>Leadbetterellaceae</taxon>
        <taxon>Lacihabitans</taxon>
    </lineage>
</organism>
<name>A0AAE3H772_9BACT</name>
<dbReference type="RefSeq" id="WP_255039759.1">
    <property type="nucleotide sequence ID" value="NZ_RJUF01000194.1"/>
</dbReference>
<comment type="caution">
    <text evidence="9">The sequence shown here is derived from an EMBL/GenBank/DDBJ whole genome shotgun (WGS) entry which is preliminary data.</text>
</comment>
<evidence type="ECO:0000256" key="6">
    <source>
        <dbReference type="ARBA" id="ARBA00023136"/>
    </source>
</evidence>
<feature type="transmembrane region" description="Helical" evidence="7">
    <location>
        <begin position="41"/>
        <end position="60"/>
    </location>
</feature>
<keyword evidence="6 7" id="KW-0472">Membrane</keyword>
<gene>
    <name evidence="9" type="ORF">EGI31_24205</name>
</gene>
<keyword evidence="10" id="KW-1185">Reference proteome</keyword>
<dbReference type="GO" id="GO:0016020">
    <property type="term" value="C:membrane"/>
    <property type="evidence" value="ECO:0007669"/>
    <property type="project" value="GOC"/>
</dbReference>
<dbReference type="Pfam" id="PF04116">
    <property type="entry name" value="FA_hydroxylase"/>
    <property type="match status" value="1"/>
</dbReference>
<evidence type="ECO:0000256" key="3">
    <source>
        <dbReference type="ARBA" id="ARBA00022989"/>
    </source>
</evidence>
<dbReference type="GO" id="GO:0050479">
    <property type="term" value="F:glyceryl-ether monooxygenase activity"/>
    <property type="evidence" value="ECO:0007669"/>
    <property type="project" value="TreeGrafter"/>
</dbReference>
<dbReference type="InterPro" id="IPR051689">
    <property type="entry name" value="Sterol_desaturase/TMEM195"/>
</dbReference>
<reference evidence="9 10" key="1">
    <citation type="submission" date="2018-11" db="EMBL/GenBank/DDBJ databases">
        <title>Novel bacteria species description.</title>
        <authorList>
            <person name="Han J.-H."/>
        </authorList>
    </citation>
    <scope>NUCLEOTIDE SEQUENCE [LARGE SCALE GENOMIC DNA]</scope>
    <source>
        <strain evidence="9 10">KCTC23259</strain>
    </source>
</reference>
<evidence type="ECO:0000259" key="8">
    <source>
        <dbReference type="Pfam" id="PF04116"/>
    </source>
</evidence>
<dbReference type="GO" id="GO:0012505">
    <property type="term" value="C:endomembrane system"/>
    <property type="evidence" value="ECO:0007669"/>
    <property type="project" value="UniProtKB-SubCell"/>
</dbReference>
<evidence type="ECO:0000313" key="10">
    <source>
        <dbReference type="Proteomes" id="UP001204144"/>
    </source>
</evidence>
<dbReference type="GO" id="GO:0005506">
    <property type="term" value="F:iron ion binding"/>
    <property type="evidence" value="ECO:0007669"/>
    <property type="project" value="InterPro"/>
</dbReference>
<comment type="subcellular location">
    <subcellularLocation>
        <location evidence="1">Endomembrane system</location>
        <topology evidence="1">Multi-pass membrane protein</topology>
    </subcellularLocation>
</comment>
<evidence type="ECO:0000256" key="1">
    <source>
        <dbReference type="ARBA" id="ARBA00004127"/>
    </source>
</evidence>
<evidence type="ECO:0000256" key="5">
    <source>
        <dbReference type="ARBA" id="ARBA00023098"/>
    </source>
</evidence>
<feature type="transmembrane region" description="Helical" evidence="7">
    <location>
        <begin position="72"/>
        <end position="97"/>
    </location>
</feature>
<sequence>MNILETIVSELRGFLGINEALKIIQSGDYSAFLTFDGIKSAIYPLIPFLLIFEFIAGLIYKNPHTKVYKVNFLLYILNRFISRFISIGVIGFVLANFQKYALFQTTFTWYWLIYGYVVWEFSHFIYHYLGHKVRLFWCLHSTHHAPENMNLSVTYAHFFLEGPYADAIRGTICILAGIHPELLFFIMFIDGTWGAFIHVGENFVKDGRLGLHKIPFFGKYILSPTDHRVHHARNPLYMDTNYCNLLNIWDRVFGTYQPIHDEVKIEYGITRKMDSGNLLDVYFGEIWALLKDISKAPNLKTVFLYLIMPPGWSPTGEHQTAEVVKRQYFESKSDFAKNLKSETAAHSNQS</sequence>
<evidence type="ECO:0000256" key="2">
    <source>
        <dbReference type="ARBA" id="ARBA00022692"/>
    </source>
</evidence>
<feature type="domain" description="Fatty acid hydroxylase" evidence="8">
    <location>
        <begin position="113"/>
        <end position="255"/>
    </location>
</feature>
<keyword evidence="5" id="KW-0443">Lipid metabolism</keyword>
<keyword evidence="3 7" id="KW-1133">Transmembrane helix</keyword>
<feature type="transmembrane region" description="Helical" evidence="7">
    <location>
        <begin position="109"/>
        <end position="129"/>
    </location>
</feature>
<evidence type="ECO:0000313" key="9">
    <source>
        <dbReference type="EMBL" id="MCP9766053.1"/>
    </source>
</evidence>
<dbReference type="GO" id="GO:0006643">
    <property type="term" value="P:membrane lipid metabolic process"/>
    <property type="evidence" value="ECO:0007669"/>
    <property type="project" value="TreeGrafter"/>
</dbReference>
<dbReference type="EMBL" id="RJUF01000194">
    <property type="protein sequence ID" value="MCP9766053.1"/>
    <property type="molecule type" value="Genomic_DNA"/>
</dbReference>
<dbReference type="AlphaFoldDB" id="A0AAE3H772"/>
<dbReference type="GO" id="GO:0008610">
    <property type="term" value="P:lipid biosynthetic process"/>
    <property type="evidence" value="ECO:0007669"/>
    <property type="project" value="InterPro"/>
</dbReference>
<evidence type="ECO:0000256" key="4">
    <source>
        <dbReference type="ARBA" id="ARBA00023002"/>
    </source>
</evidence>
<dbReference type="Proteomes" id="UP001204144">
    <property type="component" value="Unassembled WGS sequence"/>
</dbReference>
<accession>A0AAE3H772</accession>